<reference evidence="2 3" key="1">
    <citation type="submission" date="2017-06" db="EMBL/GenBank/DDBJ databases">
        <authorList>
            <person name="Kim H.J."/>
            <person name="Triplett B.A."/>
        </authorList>
    </citation>
    <scope>NUCLEOTIDE SEQUENCE [LARGE SCALE GENOMIC DNA]</scope>
    <source>
        <strain evidence="2 3">DSM 44715</strain>
    </source>
</reference>
<feature type="domain" description="DUF222" evidence="1">
    <location>
        <begin position="60"/>
        <end position="301"/>
    </location>
</feature>
<dbReference type="Pfam" id="PF02720">
    <property type="entry name" value="DUF222"/>
    <property type="match status" value="1"/>
</dbReference>
<dbReference type="InterPro" id="IPR003870">
    <property type="entry name" value="DUF222"/>
</dbReference>
<sequence length="458" mass="49935">MIILPEAFADVVEIVGGKREWEDREWFPPGPQLAVCLSGGKERLADLTDDELLQVAAAARRQTSWAQARELAALAELSRRRTDAEDGGDPDYRILSAHESVTEEVAAALTVTGNTAATLVHLAERLTGPLSATGRALETGRIDMAKARVICDAADNLPDEVAERLEAAALEKASDQTTGQLRRRIKRVADRLAPAAAEERKREAVRNRRLELWDTPSGTADLALCDLAPEDAHAIYNKITAAAHGMRQDGDVRPLAQLRADLATLLLSGAELPDAVKSLLAQPAADPAAATSPGPEASVVAAEPGEHPVVRGLAAMAEQRLAHVRDRVPRHALPAEIADAVRRIHDQLADVRDAVCRAGDEVHGRPGYRPSAAMRREVLARHAVCVFPSCNRDAQRCDLDHTVPWRPGITCRCNLAPLCRRHHRLKQSPGWTLHQIWPGLMVWTTPSGKWHIVRPDRV</sequence>
<dbReference type="Proteomes" id="UP000198318">
    <property type="component" value="Unassembled WGS sequence"/>
</dbReference>
<dbReference type="RefSeq" id="WP_179271806.1">
    <property type="nucleotide sequence ID" value="NZ_FZOR01000043.1"/>
</dbReference>
<evidence type="ECO:0000313" key="3">
    <source>
        <dbReference type="Proteomes" id="UP000198318"/>
    </source>
</evidence>
<protein>
    <recommendedName>
        <fullName evidence="1">DUF222 domain-containing protein</fullName>
    </recommendedName>
</protein>
<accession>A0A239NKY3</accession>
<name>A0A239NKY3_9ACTN</name>
<dbReference type="InterPro" id="IPR003615">
    <property type="entry name" value="HNH_nuc"/>
</dbReference>
<gene>
    <name evidence="2" type="ORF">SAMN05443665_104329</name>
</gene>
<evidence type="ECO:0000313" key="2">
    <source>
        <dbReference type="EMBL" id="SNT55103.1"/>
    </source>
</evidence>
<dbReference type="AlphaFoldDB" id="A0A239NKY3"/>
<proteinExistence type="predicted"/>
<organism evidence="2 3">
    <name type="scientific">Actinomadura meyerae</name>
    <dbReference type="NCBI Taxonomy" id="240840"/>
    <lineage>
        <taxon>Bacteria</taxon>
        <taxon>Bacillati</taxon>
        <taxon>Actinomycetota</taxon>
        <taxon>Actinomycetes</taxon>
        <taxon>Streptosporangiales</taxon>
        <taxon>Thermomonosporaceae</taxon>
        <taxon>Actinomadura</taxon>
    </lineage>
</organism>
<dbReference type="CDD" id="cd00085">
    <property type="entry name" value="HNHc"/>
    <property type="match status" value="1"/>
</dbReference>
<evidence type="ECO:0000259" key="1">
    <source>
        <dbReference type="Pfam" id="PF02720"/>
    </source>
</evidence>
<dbReference type="EMBL" id="FZOR01000043">
    <property type="protein sequence ID" value="SNT55103.1"/>
    <property type="molecule type" value="Genomic_DNA"/>
</dbReference>
<keyword evidence="3" id="KW-1185">Reference proteome</keyword>